<evidence type="ECO:0000313" key="2">
    <source>
        <dbReference type="Proteomes" id="UP000762676"/>
    </source>
</evidence>
<gene>
    <name evidence="1" type="ORF">ElyMa_001210800</name>
</gene>
<reference evidence="1 2" key="1">
    <citation type="journal article" date="2021" name="Elife">
        <title>Chloroplast acquisition without the gene transfer in kleptoplastic sea slugs, Plakobranchus ocellatus.</title>
        <authorList>
            <person name="Maeda T."/>
            <person name="Takahashi S."/>
            <person name="Yoshida T."/>
            <person name="Shimamura S."/>
            <person name="Takaki Y."/>
            <person name="Nagai Y."/>
            <person name="Toyoda A."/>
            <person name="Suzuki Y."/>
            <person name="Arimoto A."/>
            <person name="Ishii H."/>
            <person name="Satoh N."/>
            <person name="Nishiyama T."/>
            <person name="Hasebe M."/>
            <person name="Maruyama T."/>
            <person name="Minagawa J."/>
            <person name="Obokata J."/>
            <person name="Shigenobu S."/>
        </authorList>
    </citation>
    <scope>NUCLEOTIDE SEQUENCE [LARGE SCALE GENOMIC DNA]</scope>
</reference>
<dbReference type="Proteomes" id="UP000762676">
    <property type="component" value="Unassembled WGS sequence"/>
</dbReference>
<keyword evidence="2" id="KW-1185">Reference proteome</keyword>
<accession>A0AAV4I653</accession>
<sequence>MFRFGAFVELCWVNLSGHQTLSLLKPKFKGLSKQIGRRLTCENVDHCTVSDCLMSGLSSKIQQSHSVETKRGANEQRCAIRSLVVLRSQAECSIMLISQQDCTELYSLQYRTVMLMDVDKSIRLHRTVMLMDVDNRIRLF</sequence>
<evidence type="ECO:0000313" key="1">
    <source>
        <dbReference type="EMBL" id="GFS05894.1"/>
    </source>
</evidence>
<dbReference type="AlphaFoldDB" id="A0AAV4I653"/>
<proteinExistence type="predicted"/>
<organism evidence="1 2">
    <name type="scientific">Elysia marginata</name>
    <dbReference type="NCBI Taxonomy" id="1093978"/>
    <lineage>
        <taxon>Eukaryota</taxon>
        <taxon>Metazoa</taxon>
        <taxon>Spiralia</taxon>
        <taxon>Lophotrochozoa</taxon>
        <taxon>Mollusca</taxon>
        <taxon>Gastropoda</taxon>
        <taxon>Heterobranchia</taxon>
        <taxon>Euthyneura</taxon>
        <taxon>Panpulmonata</taxon>
        <taxon>Sacoglossa</taxon>
        <taxon>Placobranchoidea</taxon>
        <taxon>Plakobranchidae</taxon>
        <taxon>Elysia</taxon>
    </lineage>
</organism>
<dbReference type="EMBL" id="BMAT01002388">
    <property type="protein sequence ID" value="GFS05894.1"/>
    <property type="molecule type" value="Genomic_DNA"/>
</dbReference>
<name>A0AAV4I653_9GAST</name>
<comment type="caution">
    <text evidence="1">The sequence shown here is derived from an EMBL/GenBank/DDBJ whole genome shotgun (WGS) entry which is preliminary data.</text>
</comment>
<protein>
    <submittedName>
        <fullName evidence="1">Uncharacterized protein</fullName>
    </submittedName>
</protein>